<feature type="region of interest" description="Disordered" evidence="1">
    <location>
        <begin position="417"/>
        <end position="470"/>
    </location>
</feature>
<feature type="region of interest" description="Disordered" evidence="1">
    <location>
        <begin position="284"/>
        <end position="307"/>
    </location>
</feature>
<gene>
    <name evidence="3" type="ORF">BRADI_5g21200v3</name>
</gene>
<evidence type="ECO:0000259" key="2">
    <source>
        <dbReference type="Pfam" id="PF23548"/>
    </source>
</evidence>
<dbReference type="Proteomes" id="UP000008810">
    <property type="component" value="Chromosome 5"/>
</dbReference>
<feature type="region of interest" description="Disordered" evidence="1">
    <location>
        <begin position="361"/>
        <end position="387"/>
    </location>
</feature>
<dbReference type="EMBL" id="CM000884">
    <property type="protein sequence ID" value="KQJ84490.1"/>
    <property type="molecule type" value="Genomic_DNA"/>
</dbReference>
<dbReference type="Pfam" id="PF23548">
    <property type="entry name" value="Zn_ribbon_FGT1_2"/>
    <property type="match status" value="1"/>
</dbReference>
<feature type="compositionally biased region" description="Basic and acidic residues" evidence="1">
    <location>
        <begin position="527"/>
        <end position="538"/>
    </location>
</feature>
<feature type="domain" description="FORGETTER1 second zinc ribbon" evidence="2">
    <location>
        <begin position="14"/>
        <end position="46"/>
    </location>
</feature>
<dbReference type="FunCoup" id="A0A0Q3GTV9">
    <property type="interactions" value="493"/>
</dbReference>
<keyword evidence="5" id="KW-1185">Reference proteome</keyword>
<evidence type="ECO:0000256" key="1">
    <source>
        <dbReference type="SAM" id="MobiDB-lite"/>
    </source>
</evidence>
<feature type="compositionally biased region" description="Basic and acidic residues" evidence="1">
    <location>
        <begin position="285"/>
        <end position="297"/>
    </location>
</feature>
<sequence length="548" mass="60256">ALPLPRAAADVRGARLPCGSCGALLSVPVGLARCACPICGAELAVDIARLRHYLLSSAEGAIPVVPVGASVPPILQAREVRQEHPNFGIRAAFLRTEPDNQLNCKEQVQTKRPNQLIPEQADVCNPDYMVDGEDVHDVNGTITRPSKQKDKHSLGPGLVSAEKRYEEPLNHVRHRAQAQCSTRHVNWTTGCSTAHEAVNIQKRQPQIPNQIIHQSQKQSSCYPISTEIAQAEDADGVFHVQERQQQHVNQANHTEELCTQVVNEIIPGESNRRRVRCAARSDVTGSEKRKVQEENEAIKQVQRQQSDSVIHMESENPVIRVEKEPANSFGCRALKRKKKGFTAASNSGLELRRSKRLAKDSLPSMDQEPDQNEFLELPASPGGQASDAVIDTEPIHRGSLESQKGTLTIYIPASITYSEPTESDPDEQPAGSPDQSLSDSPEIDRIIKNVCPSPSPRQDMPETSSNKLDSFHLTTPPSCSDLYMCDPEQFACNYVPPVVRNAPAKLRSNSLLEHTISRASSSEACLHDLTDPEGDDRWIPTSQNIEGT</sequence>
<reference evidence="4" key="3">
    <citation type="submission" date="2018-08" db="UniProtKB">
        <authorList>
            <consortium name="EnsemblPlants"/>
        </authorList>
    </citation>
    <scope>IDENTIFICATION</scope>
    <source>
        <strain evidence="4">cv. Bd21</strain>
    </source>
</reference>
<dbReference type="Gramene" id="KQJ84490">
    <property type="protein sequence ID" value="KQJ84490"/>
    <property type="gene ID" value="BRADI_5g21200v3"/>
</dbReference>
<evidence type="ECO:0000313" key="3">
    <source>
        <dbReference type="EMBL" id="KQJ84490.1"/>
    </source>
</evidence>
<organism evidence="3">
    <name type="scientific">Brachypodium distachyon</name>
    <name type="common">Purple false brome</name>
    <name type="synonym">Trachynia distachya</name>
    <dbReference type="NCBI Taxonomy" id="15368"/>
    <lineage>
        <taxon>Eukaryota</taxon>
        <taxon>Viridiplantae</taxon>
        <taxon>Streptophyta</taxon>
        <taxon>Embryophyta</taxon>
        <taxon>Tracheophyta</taxon>
        <taxon>Spermatophyta</taxon>
        <taxon>Magnoliopsida</taxon>
        <taxon>Liliopsida</taxon>
        <taxon>Poales</taxon>
        <taxon>Poaceae</taxon>
        <taxon>BOP clade</taxon>
        <taxon>Pooideae</taxon>
        <taxon>Stipodae</taxon>
        <taxon>Brachypodieae</taxon>
        <taxon>Brachypodium</taxon>
    </lineage>
</organism>
<dbReference type="InterPro" id="IPR057025">
    <property type="entry name" value="Znr_FGT1_2"/>
</dbReference>
<dbReference type="EnsemblPlants" id="KQJ84490">
    <property type="protein sequence ID" value="KQJ84490"/>
    <property type="gene ID" value="BRADI_5g21200v3"/>
</dbReference>
<feature type="non-terminal residue" evidence="3">
    <location>
        <position position="1"/>
    </location>
</feature>
<proteinExistence type="predicted"/>
<protein>
    <recommendedName>
        <fullName evidence="2">FORGETTER1 second zinc ribbon domain-containing protein</fullName>
    </recommendedName>
</protein>
<dbReference type="ExpressionAtlas" id="A0A0Q3GTV9">
    <property type="expression patterns" value="baseline and differential"/>
</dbReference>
<feature type="compositionally biased region" description="Polar residues" evidence="1">
    <location>
        <begin position="461"/>
        <end position="470"/>
    </location>
</feature>
<dbReference type="OrthoDB" id="772075at2759"/>
<reference evidence="3 4" key="1">
    <citation type="journal article" date="2010" name="Nature">
        <title>Genome sequencing and analysis of the model grass Brachypodium distachyon.</title>
        <authorList>
            <consortium name="International Brachypodium Initiative"/>
        </authorList>
    </citation>
    <scope>NUCLEOTIDE SEQUENCE [LARGE SCALE GENOMIC DNA]</scope>
    <source>
        <strain evidence="3 4">Bd21</strain>
    </source>
</reference>
<evidence type="ECO:0000313" key="4">
    <source>
        <dbReference type="EnsemblPlants" id="KQJ84490"/>
    </source>
</evidence>
<reference evidence="3" key="2">
    <citation type="submission" date="2017-06" db="EMBL/GenBank/DDBJ databases">
        <title>WGS assembly of Brachypodium distachyon.</title>
        <authorList>
            <consortium name="The International Brachypodium Initiative"/>
            <person name="Lucas S."/>
            <person name="Harmon-Smith M."/>
            <person name="Lail K."/>
            <person name="Tice H."/>
            <person name="Grimwood J."/>
            <person name="Bruce D."/>
            <person name="Barry K."/>
            <person name="Shu S."/>
            <person name="Lindquist E."/>
            <person name="Wang M."/>
            <person name="Pitluck S."/>
            <person name="Vogel J.P."/>
            <person name="Garvin D.F."/>
            <person name="Mockler T.C."/>
            <person name="Schmutz J."/>
            <person name="Rokhsar D."/>
            <person name="Bevan M.W."/>
        </authorList>
    </citation>
    <scope>NUCLEOTIDE SEQUENCE</scope>
    <source>
        <strain evidence="3">Bd21</strain>
    </source>
</reference>
<dbReference type="AlphaFoldDB" id="A0A0Q3GTV9"/>
<accession>A0A0Q3GTV9</accession>
<name>A0A0Q3GTV9_BRADI</name>
<evidence type="ECO:0000313" key="5">
    <source>
        <dbReference type="Proteomes" id="UP000008810"/>
    </source>
</evidence>
<feature type="region of interest" description="Disordered" evidence="1">
    <location>
        <begin position="527"/>
        <end position="548"/>
    </location>
</feature>
<dbReference type="InParanoid" id="A0A0Q3GTV9"/>